<evidence type="ECO:0000313" key="2">
    <source>
        <dbReference type="EMBL" id="MBR9972321.1"/>
    </source>
</evidence>
<comment type="caution">
    <text evidence="2">The sequence shown here is derived from an EMBL/GenBank/DDBJ whole genome shotgun (WGS) entry which is preliminary data.</text>
</comment>
<reference evidence="2 3" key="1">
    <citation type="submission" date="2021-04" db="EMBL/GenBank/DDBJ databases">
        <title>Magnetospirillum sulfuroxidans sp. nov., a facultative chemolithoautotrophic sulfur-oxidizing alphaproteobacterium isolated from freshwater sediment and proposals for Paramagetospirillum gen. nov., and Magnetospirillaceae fam. nov.</title>
        <authorList>
            <person name="Koziaeva V."/>
            <person name="Geelhoed J.S."/>
            <person name="Sorokin D.Y."/>
            <person name="Grouzdev D.S."/>
        </authorList>
    </citation>
    <scope>NUCLEOTIDE SEQUENCE [LARGE SCALE GENOMIC DNA]</scope>
    <source>
        <strain evidence="2 3">J10</strain>
    </source>
</reference>
<feature type="region of interest" description="Disordered" evidence="1">
    <location>
        <begin position="74"/>
        <end position="94"/>
    </location>
</feature>
<accession>A0ABS5ID21</accession>
<evidence type="ECO:0000313" key="3">
    <source>
        <dbReference type="Proteomes" id="UP000680714"/>
    </source>
</evidence>
<proteinExistence type="predicted"/>
<keyword evidence="3" id="KW-1185">Reference proteome</keyword>
<name>A0ABS5ID21_9PROT</name>
<organism evidence="2 3">
    <name type="scientific">Magnetospirillum sulfuroxidans</name>
    <dbReference type="NCBI Taxonomy" id="611300"/>
    <lineage>
        <taxon>Bacteria</taxon>
        <taxon>Pseudomonadati</taxon>
        <taxon>Pseudomonadota</taxon>
        <taxon>Alphaproteobacteria</taxon>
        <taxon>Rhodospirillales</taxon>
        <taxon>Rhodospirillaceae</taxon>
        <taxon>Magnetospirillum</taxon>
    </lineage>
</organism>
<sequence>MDAQKLAKVLAMAASDNETEALHALRTARRLLEGQGSDFVELAERLASRDGKAEALEDAVFDLRNEIRQLRAENERLRQGRPAVSPTAEPPRLPDAARTAAEMIRLQAELDGVRAEMLRVQAHEATVQEQFRQALAAAGDLGLRLSEADSRRMRLEAENRRLSHANHGLKVELAEAQALRSMPVPLAAQGVKPAHNPGKKAGISAKGRGQYALF</sequence>
<dbReference type="RefSeq" id="WP_211548964.1">
    <property type="nucleotide sequence ID" value="NZ_JAGTUF010000010.1"/>
</dbReference>
<dbReference type="EMBL" id="JAGTUF010000010">
    <property type="protein sequence ID" value="MBR9972321.1"/>
    <property type="molecule type" value="Genomic_DNA"/>
</dbReference>
<dbReference type="Proteomes" id="UP000680714">
    <property type="component" value="Unassembled WGS sequence"/>
</dbReference>
<gene>
    <name evidence="2" type="ORF">KEC16_11415</name>
</gene>
<feature type="region of interest" description="Disordered" evidence="1">
    <location>
        <begin position="189"/>
        <end position="214"/>
    </location>
</feature>
<evidence type="ECO:0000256" key="1">
    <source>
        <dbReference type="SAM" id="MobiDB-lite"/>
    </source>
</evidence>
<protein>
    <submittedName>
        <fullName evidence="2">Metalloendopeptidase</fullName>
    </submittedName>
</protein>